<evidence type="ECO:0000313" key="2">
    <source>
        <dbReference type="EMBL" id="ARC34968.1"/>
    </source>
</evidence>
<gene>
    <name evidence="2" type="ORF">A6J80_00100</name>
</gene>
<protein>
    <submittedName>
        <fullName evidence="2">TIGR02588 family protein</fullName>
    </submittedName>
</protein>
<name>A0A1V0GME3_9RHOB</name>
<dbReference type="eggNOG" id="ENOG5032Z58">
    <property type="taxonomic scope" value="Bacteria"/>
</dbReference>
<geneLocation type="plasmid" evidence="2 3">
    <name>unnamed2</name>
</geneLocation>
<dbReference type="KEGG" id="pye:A6J80_00100"/>
<dbReference type="RefSeq" id="WP_080620001.1">
    <property type="nucleotide sequence ID" value="NZ_CAWMZI010000003.1"/>
</dbReference>
<dbReference type="InterPro" id="IPR013417">
    <property type="entry name" value="CHP02588"/>
</dbReference>
<dbReference type="NCBIfam" id="TIGR02588">
    <property type="entry name" value="TIGR02588 family protein"/>
    <property type="match status" value="1"/>
</dbReference>
<evidence type="ECO:0000313" key="3">
    <source>
        <dbReference type="Proteomes" id="UP000191257"/>
    </source>
</evidence>
<sequence>MEHRQVSDQQDKRQDSGTPALEWIAAGIGLVLTLAMLGFIGWQAWKSTGEEPPAIKVNVQRIVPSADGWLVEVAAQNLSAATAAAVQIEGELLDGERVIATSQVTLDYVPGNSERRGGLFFREDPEAHGLKVRALGYAEP</sequence>
<dbReference type="EMBL" id="CP020440">
    <property type="protein sequence ID" value="ARC34968.1"/>
    <property type="molecule type" value="Genomic_DNA"/>
</dbReference>
<organism evidence="2 3">
    <name type="scientific">Paracoccus yeei</name>
    <dbReference type="NCBI Taxonomy" id="147645"/>
    <lineage>
        <taxon>Bacteria</taxon>
        <taxon>Pseudomonadati</taxon>
        <taxon>Pseudomonadota</taxon>
        <taxon>Alphaproteobacteria</taxon>
        <taxon>Rhodobacterales</taxon>
        <taxon>Paracoccaceae</taxon>
        <taxon>Paracoccus</taxon>
    </lineage>
</organism>
<dbReference type="AlphaFoldDB" id="A0A1V0GME3"/>
<keyword evidence="1" id="KW-0472">Membrane</keyword>
<reference evidence="2" key="1">
    <citation type="submission" date="2017-12" db="EMBL/GenBank/DDBJ databases">
        <title>FDA dAtabase for Regulatory Grade micrObial Sequences (FDA-ARGOS): Supporting development and validation of Infectious Disease Dx tests.</title>
        <authorList>
            <person name="Campos J."/>
            <person name="Goldberg B."/>
            <person name="Tallon L."/>
            <person name="Sadzewicz L."/>
            <person name="Sengamalay N."/>
            <person name="Ott S."/>
            <person name="Godinez A."/>
            <person name="Nagaraj S."/>
            <person name="Vyas G."/>
            <person name="Aluvathingal J."/>
            <person name="Nadendla S."/>
            <person name="Geyer C."/>
            <person name="Nandy P."/>
            <person name="Hobson J."/>
            <person name="Sichtig H."/>
        </authorList>
    </citation>
    <scope>NUCLEOTIDE SEQUENCE</scope>
    <source>
        <strain evidence="2">FDAARGOS_252</strain>
        <plasmid evidence="2">unnamed2</plasmid>
    </source>
</reference>
<keyword evidence="2" id="KW-0614">Plasmid</keyword>
<accession>A0A1V0GME3</accession>
<feature type="transmembrane region" description="Helical" evidence="1">
    <location>
        <begin position="21"/>
        <end position="45"/>
    </location>
</feature>
<dbReference type="Proteomes" id="UP000191257">
    <property type="component" value="Plasmid unnamed2"/>
</dbReference>
<evidence type="ECO:0000256" key="1">
    <source>
        <dbReference type="SAM" id="Phobius"/>
    </source>
</evidence>
<keyword evidence="3" id="KW-1185">Reference proteome</keyword>
<keyword evidence="1" id="KW-0812">Transmembrane</keyword>
<proteinExistence type="predicted"/>
<keyword evidence="1" id="KW-1133">Transmembrane helix</keyword>